<sequence length="304" mass="31959">MFGAGRKTAELEQRINDYHAALQRIAQHVGVARHQLPPDRLATAICDGIDALVGKEPPKASAPGSESRSITANIRKIRLSGAVDIVVRQGSEPKMEVFSNDANDLPKILTTVSCDCLTVDNEPMMIINNGGRVTQIISGNGNTQIAGRDYFEGGSIHIGRNFGKVIGNGGSMEQRTGPLGFRVEVTLPNVASLRISGAGNVTYRDIDQDELSLDVSGAGTIEVTGKVNRLEADVSGAGDIAAYLLSATHGRLRVSGAGNIKATATESVVARVSGVGKIKIAGNPPQRDTDVSGMGKIKFVDGNF</sequence>
<geneLocation type="plasmid" evidence="2 3">
    <name>unnamed1</name>
</geneLocation>
<dbReference type="Pfam" id="PF10988">
    <property type="entry name" value="DUF2807"/>
    <property type="match status" value="1"/>
</dbReference>
<protein>
    <submittedName>
        <fullName evidence="2">DUF2807 domain-containing protein</fullName>
    </submittedName>
</protein>
<proteinExistence type="predicted"/>
<accession>A0ABZ2XM14</accession>
<evidence type="ECO:0000313" key="3">
    <source>
        <dbReference type="Proteomes" id="UP001479520"/>
    </source>
</evidence>
<reference evidence="2 3" key="1">
    <citation type="submission" date="2024-04" db="EMBL/GenBank/DDBJ databases">
        <title>Dissimilatory iodate-reducing microorganisms contribute to the enrichment of iodine in groundwater.</title>
        <authorList>
            <person name="Jiang Z."/>
        </authorList>
    </citation>
    <scope>NUCLEOTIDE SEQUENCE [LARGE SCALE GENOMIC DNA]</scope>
    <source>
        <strain evidence="2 3">NCP973</strain>
        <plasmid evidence="2 3">unnamed1</plasmid>
    </source>
</reference>
<organism evidence="2 3">
    <name type="scientific">Azonexus hydrophilus</name>
    <dbReference type="NCBI Taxonomy" id="418702"/>
    <lineage>
        <taxon>Bacteria</taxon>
        <taxon>Pseudomonadati</taxon>
        <taxon>Pseudomonadota</taxon>
        <taxon>Betaproteobacteria</taxon>
        <taxon>Rhodocyclales</taxon>
        <taxon>Azonexaceae</taxon>
        <taxon>Azonexus</taxon>
    </lineage>
</organism>
<evidence type="ECO:0000259" key="1">
    <source>
        <dbReference type="Pfam" id="PF10988"/>
    </source>
</evidence>
<evidence type="ECO:0000313" key="2">
    <source>
        <dbReference type="EMBL" id="WZJ23448.1"/>
    </source>
</evidence>
<dbReference type="PANTHER" id="PTHR39200:SF1">
    <property type="entry name" value="AUTO-TRANSPORTER ADHESIN HEAD GIN DOMAIN-CONTAINING PROTEIN-RELATED"/>
    <property type="match status" value="1"/>
</dbReference>
<gene>
    <name evidence="2" type="ORF">AADV58_16965</name>
</gene>
<keyword evidence="2" id="KW-0614">Plasmid</keyword>
<dbReference type="Gene3D" id="2.160.20.120">
    <property type="match status" value="1"/>
</dbReference>
<dbReference type="RefSeq" id="WP_152091042.1">
    <property type="nucleotide sequence ID" value="NZ_CP151407.1"/>
</dbReference>
<keyword evidence="3" id="KW-1185">Reference proteome</keyword>
<dbReference type="PANTHER" id="PTHR39200">
    <property type="entry name" value="HYPOTHETICAL EXPORTED PROTEIN"/>
    <property type="match status" value="1"/>
</dbReference>
<feature type="domain" description="Putative auto-transporter adhesin head GIN" evidence="1">
    <location>
        <begin position="75"/>
        <end position="284"/>
    </location>
</feature>
<dbReference type="EMBL" id="CP151407">
    <property type="protein sequence ID" value="WZJ23448.1"/>
    <property type="molecule type" value="Genomic_DNA"/>
</dbReference>
<dbReference type="InterPro" id="IPR021255">
    <property type="entry name" value="DUF2807"/>
</dbReference>
<dbReference type="Proteomes" id="UP001479520">
    <property type="component" value="Plasmid unnamed1"/>
</dbReference>
<name>A0ABZ2XM14_9RHOO</name>